<accession>A0A382DUG9</accession>
<evidence type="ECO:0000256" key="6">
    <source>
        <dbReference type="ARBA" id="ARBA00031814"/>
    </source>
</evidence>
<dbReference type="SUPFAM" id="SSF51569">
    <property type="entry name" value="Aldolase"/>
    <property type="match status" value="1"/>
</dbReference>
<evidence type="ECO:0000256" key="3">
    <source>
        <dbReference type="ARBA" id="ARBA00012515"/>
    </source>
</evidence>
<evidence type="ECO:0000313" key="9">
    <source>
        <dbReference type="EMBL" id="SVB41371.1"/>
    </source>
</evidence>
<dbReference type="Gene3D" id="3.20.20.70">
    <property type="entry name" value="Aldolase class I"/>
    <property type="match status" value="1"/>
</dbReference>
<gene>
    <name evidence="9" type="ORF">METZ01_LOCUS194225</name>
</gene>
<keyword evidence="4" id="KW-0456">Lyase</keyword>
<dbReference type="PANTHER" id="PTHR10889:SF3">
    <property type="entry name" value="DEOXYRIBOSE-PHOSPHATE ALDOLASE"/>
    <property type="match status" value="1"/>
</dbReference>
<dbReference type="EC" id="4.1.2.4" evidence="3"/>
<dbReference type="InterPro" id="IPR013785">
    <property type="entry name" value="Aldolase_TIM"/>
</dbReference>
<evidence type="ECO:0000256" key="4">
    <source>
        <dbReference type="ARBA" id="ARBA00023239"/>
    </source>
</evidence>
<dbReference type="InterPro" id="IPR011343">
    <property type="entry name" value="DeoC"/>
</dbReference>
<dbReference type="GO" id="GO:0004139">
    <property type="term" value="F:deoxyribose-phosphate aldolase activity"/>
    <property type="evidence" value="ECO:0007669"/>
    <property type="project" value="UniProtKB-EC"/>
</dbReference>
<reference evidence="9" key="1">
    <citation type="submission" date="2018-05" db="EMBL/GenBank/DDBJ databases">
        <authorList>
            <person name="Lanie J.A."/>
            <person name="Ng W.-L."/>
            <person name="Kazmierczak K.M."/>
            <person name="Andrzejewski T.M."/>
            <person name="Davidsen T.M."/>
            <person name="Wayne K.J."/>
            <person name="Tettelin H."/>
            <person name="Glass J.I."/>
            <person name="Rusch D."/>
            <person name="Podicherti R."/>
            <person name="Tsui H.-C.T."/>
            <person name="Winkler M.E."/>
        </authorList>
    </citation>
    <scope>NUCLEOTIDE SEQUENCE</scope>
</reference>
<keyword evidence="5" id="KW-0704">Schiff base</keyword>
<dbReference type="GO" id="GO:0016052">
    <property type="term" value="P:carbohydrate catabolic process"/>
    <property type="evidence" value="ECO:0007669"/>
    <property type="project" value="TreeGrafter"/>
</dbReference>
<comment type="pathway">
    <text evidence="1">Carbohydrate degradation; 2-deoxy-D-ribose 1-phosphate degradation; D-glyceraldehyde 3-phosphate and acetaldehyde from 2-deoxy-alpha-D-ribose 1-phosphate: step 2/2.</text>
</comment>
<evidence type="ECO:0000256" key="2">
    <source>
        <dbReference type="ARBA" id="ARBA00009473"/>
    </source>
</evidence>
<evidence type="ECO:0000256" key="1">
    <source>
        <dbReference type="ARBA" id="ARBA00004816"/>
    </source>
</evidence>
<dbReference type="GO" id="GO:0005737">
    <property type="term" value="C:cytoplasm"/>
    <property type="evidence" value="ECO:0007669"/>
    <property type="project" value="InterPro"/>
</dbReference>
<organism evidence="9">
    <name type="scientific">marine metagenome</name>
    <dbReference type="NCBI Taxonomy" id="408172"/>
    <lineage>
        <taxon>unclassified sequences</taxon>
        <taxon>metagenomes</taxon>
        <taxon>ecological metagenomes</taxon>
    </lineage>
</organism>
<feature type="non-terminal residue" evidence="9">
    <location>
        <position position="276"/>
    </location>
</feature>
<proteinExistence type="inferred from homology"/>
<dbReference type="GO" id="GO:0009264">
    <property type="term" value="P:deoxyribonucleotide catabolic process"/>
    <property type="evidence" value="ECO:0007669"/>
    <property type="project" value="InterPro"/>
</dbReference>
<dbReference type="PANTHER" id="PTHR10889">
    <property type="entry name" value="DEOXYRIBOSE-PHOSPHATE ALDOLASE"/>
    <property type="match status" value="1"/>
</dbReference>
<dbReference type="SMART" id="SM01133">
    <property type="entry name" value="DeoC"/>
    <property type="match status" value="1"/>
</dbReference>
<dbReference type="CDD" id="cd00959">
    <property type="entry name" value="DeoC"/>
    <property type="match status" value="1"/>
</dbReference>
<dbReference type="PIRSF" id="PIRSF001357">
    <property type="entry name" value="DeoC"/>
    <property type="match status" value="1"/>
</dbReference>
<evidence type="ECO:0000256" key="7">
    <source>
        <dbReference type="ARBA" id="ARBA00032755"/>
    </source>
</evidence>
<name>A0A382DUG9_9ZZZZ</name>
<comment type="catalytic activity">
    <reaction evidence="8">
        <text>2-deoxy-D-ribose 5-phosphate = D-glyceraldehyde 3-phosphate + acetaldehyde</text>
        <dbReference type="Rhea" id="RHEA:12821"/>
        <dbReference type="ChEBI" id="CHEBI:15343"/>
        <dbReference type="ChEBI" id="CHEBI:59776"/>
        <dbReference type="ChEBI" id="CHEBI:62877"/>
        <dbReference type="EC" id="4.1.2.4"/>
    </reaction>
</comment>
<dbReference type="NCBIfam" id="TIGR00126">
    <property type="entry name" value="deoC"/>
    <property type="match status" value="1"/>
</dbReference>
<dbReference type="AlphaFoldDB" id="A0A382DUG9"/>
<protein>
    <recommendedName>
        <fullName evidence="3">deoxyribose-phosphate aldolase</fullName>
        <ecNumber evidence="3">4.1.2.4</ecNumber>
    </recommendedName>
    <alternativeName>
        <fullName evidence="7">2-deoxy-D-ribose 5-phosphate aldolase</fullName>
    </alternativeName>
    <alternativeName>
        <fullName evidence="6">Phosphodeoxyriboaldolase</fullName>
    </alternativeName>
</protein>
<dbReference type="EMBL" id="UINC01040880">
    <property type="protein sequence ID" value="SVB41371.1"/>
    <property type="molecule type" value="Genomic_DNA"/>
</dbReference>
<evidence type="ECO:0000256" key="5">
    <source>
        <dbReference type="ARBA" id="ARBA00023270"/>
    </source>
</evidence>
<comment type="similarity">
    <text evidence="2">Belongs to the DeoC/FbaB aldolase family. DeoC type 2 subfamily.</text>
</comment>
<sequence length="276" mass="29291">MSTSNITFRETVSSIKVIPVDEVSLEARAASLATRSIKTTSKRAALHLAIRCMDLTTLEGADTPEKVASLCQKAKRPDPSNHGVPSVAAVCIYPEMVHHAVEATEGSNVKVASVAGAFPSGLSTIEARTADIADAVKRGADEIDIVLNRSAFLAGDEQRAFEEIVASKDACGKAHLKVILEVGELGSYDKIRQASVLAMAAGADFIKTSTGKIPQASSLPRVLCMAEAVRDFAQQTNISVGIKAAGGIRTAKQAWHYLVVIGETLGTEWLSPEMFR</sequence>
<dbReference type="InterPro" id="IPR002915">
    <property type="entry name" value="DeoC/FbaB/LacD_aldolase"/>
</dbReference>
<evidence type="ECO:0000256" key="8">
    <source>
        <dbReference type="ARBA" id="ARBA00048791"/>
    </source>
</evidence>
<dbReference type="Pfam" id="PF01791">
    <property type="entry name" value="DeoC"/>
    <property type="match status" value="1"/>
</dbReference>